<dbReference type="Proteomes" id="UP000749559">
    <property type="component" value="Unassembled WGS sequence"/>
</dbReference>
<evidence type="ECO:0000256" key="1">
    <source>
        <dbReference type="SAM" id="MobiDB-lite"/>
    </source>
</evidence>
<keyword evidence="2" id="KW-0812">Transmembrane</keyword>
<feature type="transmembrane region" description="Helical" evidence="2">
    <location>
        <begin position="356"/>
        <end position="376"/>
    </location>
</feature>
<sequence length="377" mass="43214">GYLMQQKQNICVNVKAIYWHFCIWKTKCLETTGVPGVINPRRLSACIIVYWISHVHNWAEHESMEIRRIYSAMVYIMLSSVRSDSDKSNDNSHPTQHGLNMKEQRNKSLSQSSLDLKYVCGVDILSTRQYIQDFRLTCVYKGKTIDQCGSLLGSKDSYWEVSRDVSSDAKPYIQIDVSHLVNPLIDQITIQGNVKTVKILIIQDPNGKRRYSPIQGNGIYDTSRIILLDNPKPSAVFIKLVMMDLRNSNETAFKVNISIKCCIQKQAMAMFKCCVKHKVSTKCLPMCWGIQRFIDWPLCFYLYSHIQKSCSDGSPVETPWPWLLSGTEGEPYNFIGQYSNHSMTTRSQTTSRGMTVLCHTGLTYAVYALYLIALWMY</sequence>
<evidence type="ECO:0000313" key="3">
    <source>
        <dbReference type="EMBL" id="CAH1775879.1"/>
    </source>
</evidence>
<protein>
    <submittedName>
        <fullName evidence="3">Uncharacterized protein</fullName>
    </submittedName>
</protein>
<gene>
    <name evidence="3" type="ORF">OFUS_LOCUS3123</name>
</gene>
<name>A0A8S4N406_OWEFU</name>
<reference evidence="3" key="1">
    <citation type="submission" date="2022-03" db="EMBL/GenBank/DDBJ databases">
        <authorList>
            <person name="Martin C."/>
        </authorList>
    </citation>
    <scope>NUCLEOTIDE SEQUENCE</scope>
</reference>
<keyword evidence="2" id="KW-0472">Membrane</keyword>
<evidence type="ECO:0000313" key="4">
    <source>
        <dbReference type="Proteomes" id="UP000749559"/>
    </source>
</evidence>
<dbReference type="EMBL" id="CAIIXF020000001">
    <property type="protein sequence ID" value="CAH1775879.1"/>
    <property type="molecule type" value="Genomic_DNA"/>
</dbReference>
<evidence type="ECO:0000256" key="2">
    <source>
        <dbReference type="SAM" id="Phobius"/>
    </source>
</evidence>
<feature type="non-terminal residue" evidence="3">
    <location>
        <position position="1"/>
    </location>
</feature>
<keyword evidence="2" id="KW-1133">Transmembrane helix</keyword>
<comment type="caution">
    <text evidence="3">The sequence shown here is derived from an EMBL/GenBank/DDBJ whole genome shotgun (WGS) entry which is preliminary data.</text>
</comment>
<accession>A0A8S4N406</accession>
<dbReference type="AlphaFoldDB" id="A0A8S4N406"/>
<feature type="region of interest" description="Disordered" evidence="1">
    <location>
        <begin position="83"/>
        <end position="107"/>
    </location>
</feature>
<organism evidence="3 4">
    <name type="scientific">Owenia fusiformis</name>
    <name type="common">Polychaete worm</name>
    <dbReference type="NCBI Taxonomy" id="6347"/>
    <lineage>
        <taxon>Eukaryota</taxon>
        <taxon>Metazoa</taxon>
        <taxon>Spiralia</taxon>
        <taxon>Lophotrochozoa</taxon>
        <taxon>Annelida</taxon>
        <taxon>Polychaeta</taxon>
        <taxon>Sedentaria</taxon>
        <taxon>Canalipalpata</taxon>
        <taxon>Sabellida</taxon>
        <taxon>Oweniida</taxon>
        <taxon>Oweniidae</taxon>
        <taxon>Owenia</taxon>
    </lineage>
</organism>
<keyword evidence="4" id="KW-1185">Reference proteome</keyword>
<proteinExistence type="predicted"/>